<dbReference type="SUPFAM" id="SSF57756">
    <property type="entry name" value="Retrovirus zinc finger-like domains"/>
    <property type="match status" value="1"/>
</dbReference>
<dbReference type="PANTHER" id="PTHR46890">
    <property type="entry name" value="NON-LTR RETROLELEMENT REVERSE TRANSCRIPTASE-LIKE PROTEIN-RELATED"/>
    <property type="match status" value="1"/>
</dbReference>
<sequence length="237" mass="26716">MKSAQEILNNPKELYGENSGTARYEISKELFRTRMQEGTDVGDHAKVVANKGTCFRRGKDGHWKRNCPQFLALMNASKGKKTFGSLEALDFPPRFPWWIKGCITSPYFSVAINRTLAGYFPGKHGVRQGDPISPYLFVIAMEVFSHIMDSAAAEGKVDYHPRCMSLQLTRLCFADDLLLFTNASKESLIAILDVLNTSYHWSSLKLNPEKFEIFTGGISRDSVYDLATCSLKEAYYL</sequence>
<evidence type="ECO:0000313" key="3">
    <source>
        <dbReference type="Proteomes" id="UP000233551"/>
    </source>
</evidence>
<dbReference type="GO" id="GO:0008270">
    <property type="term" value="F:zinc ion binding"/>
    <property type="evidence" value="ECO:0007669"/>
    <property type="project" value="InterPro"/>
</dbReference>
<dbReference type="Pfam" id="PF00078">
    <property type="entry name" value="RVT_1"/>
    <property type="match status" value="1"/>
</dbReference>
<evidence type="ECO:0000259" key="1">
    <source>
        <dbReference type="Pfam" id="PF00078"/>
    </source>
</evidence>
<keyword evidence="3" id="KW-1185">Reference proteome</keyword>
<dbReference type="GO" id="GO:0003676">
    <property type="term" value="F:nucleic acid binding"/>
    <property type="evidence" value="ECO:0007669"/>
    <property type="project" value="InterPro"/>
</dbReference>
<dbReference type="Proteomes" id="UP000233551">
    <property type="component" value="Unassembled WGS sequence"/>
</dbReference>
<dbReference type="InterPro" id="IPR000477">
    <property type="entry name" value="RT_dom"/>
</dbReference>
<dbReference type="InterPro" id="IPR052343">
    <property type="entry name" value="Retrotransposon-Effector_Assoc"/>
</dbReference>
<dbReference type="AlphaFoldDB" id="A0A2I0I5B1"/>
<dbReference type="PANTHER" id="PTHR46890:SF1">
    <property type="entry name" value="REVERSE TRANSCRIPTASE DOMAIN-CONTAINING PROTEIN"/>
    <property type="match status" value="1"/>
</dbReference>
<dbReference type="EMBL" id="PGOL01003864">
    <property type="protein sequence ID" value="PKI39184.1"/>
    <property type="molecule type" value="Genomic_DNA"/>
</dbReference>
<protein>
    <recommendedName>
        <fullName evidence="1">Reverse transcriptase domain-containing protein</fullName>
    </recommendedName>
</protein>
<feature type="domain" description="Reverse transcriptase" evidence="1">
    <location>
        <begin position="83"/>
        <end position="215"/>
    </location>
</feature>
<dbReference type="SUPFAM" id="SSF56672">
    <property type="entry name" value="DNA/RNA polymerases"/>
    <property type="match status" value="1"/>
</dbReference>
<evidence type="ECO:0000313" key="2">
    <source>
        <dbReference type="EMBL" id="PKI39184.1"/>
    </source>
</evidence>
<proteinExistence type="predicted"/>
<dbReference type="STRING" id="22663.A0A2I0I5B1"/>
<organism evidence="2 3">
    <name type="scientific">Punica granatum</name>
    <name type="common">Pomegranate</name>
    <dbReference type="NCBI Taxonomy" id="22663"/>
    <lineage>
        <taxon>Eukaryota</taxon>
        <taxon>Viridiplantae</taxon>
        <taxon>Streptophyta</taxon>
        <taxon>Embryophyta</taxon>
        <taxon>Tracheophyta</taxon>
        <taxon>Spermatophyta</taxon>
        <taxon>Magnoliopsida</taxon>
        <taxon>eudicotyledons</taxon>
        <taxon>Gunneridae</taxon>
        <taxon>Pentapetalae</taxon>
        <taxon>rosids</taxon>
        <taxon>malvids</taxon>
        <taxon>Myrtales</taxon>
        <taxon>Lythraceae</taxon>
        <taxon>Punica</taxon>
    </lineage>
</organism>
<dbReference type="InterPro" id="IPR043502">
    <property type="entry name" value="DNA/RNA_pol_sf"/>
</dbReference>
<comment type="caution">
    <text evidence="2">The sequence shown here is derived from an EMBL/GenBank/DDBJ whole genome shotgun (WGS) entry which is preliminary data.</text>
</comment>
<gene>
    <name evidence="2" type="ORF">CRG98_040430</name>
</gene>
<name>A0A2I0I5B1_PUNGR</name>
<reference evidence="2 3" key="1">
    <citation type="submission" date="2017-11" db="EMBL/GenBank/DDBJ databases">
        <title>De-novo sequencing of pomegranate (Punica granatum L.) genome.</title>
        <authorList>
            <person name="Akparov Z."/>
            <person name="Amiraslanov A."/>
            <person name="Hajiyeva S."/>
            <person name="Abbasov M."/>
            <person name="Kaur K."/>
            <person name="Hamwieh A."/>
            <person name="Solovyev V."/>
            <person name="Salamov A."/>
            <person name="Braich B."/>
            <person name="Kosarev P."/>
            <person name="Mahmoud A."/>
            <person name="Hajiyev E."/>
            <person name="Babayeva S."/>
            <person name="Izzatullayeva V."/>
            <person name="Mammadov A."/>
            <person name="Mammadov A."/>
            <person name="Sharifova S."/>
            <person name="Ojaghi J."/>
            <person name="Eynullazada K."/>
            <person name="Bayramov B."/>
            <person name="Abdulazimova A."/>
            <person name="Shahmuradov I."/>
        </authorList>
    </citation>
    <scope>NUCLEOTIDE SEQUENCE [LARGE SCALE GENOMIC DNA]</scope>
    <source>
        <strain evidence="3">cv. AG2017</strain>
        <tissue evidence="2">Leaf</tissue>
    </source>
</reference>
<accession>A0A2I0I5B1</accession>
<dbReference type="InterPro" id="IPR036875">
    <property type="entry name" value="Znf_CCHC_sf"/>
</dbReference>